<keyword evidence="3" id="KW-1185">Reference proteome</keyword>
<evidence type="ECO:0000313" key="3">
    <source>
        <dbReference type="Proteomes" id="UP000190989"/>
    </source>
</evidence>
<organism evidence="2 3">
    <name type="scientific">Novosphingobium mathurense</name>
    <dbReference type="NCBI Taxonomy" id="428990"/>
    <lineage>
        <taxon>Bacteria</taxon>
        <taxon>Pseudomonadati</taxon>
        <taxon>Pseudomonadota</taxon>
        <taxon>Alphaproteobacteria</taxon>
        <taxon>Sphingomonadales</taxon>
        <taxon>Sphingomonadaceae</taxon>
        <taxon>Novosphingobium</taxon>
    </lineage>
</organism>
<dbReference type="InterPro" id="IPR050678">
    <property type="entry name" value="DNA_Partitioning_ATPase"/>
</dbReference>
<evidence type="ECO:0000313" key="2">
    <source>
        <dbReference type="EMBL" id="SLJ99967.1"/>
    </source>
</evidence>
<dbReference type="PANTHER" id="PTHR13696">
    <property type="entry name" value="P-LOOP CONTAINING NUCLEOSIDE TRIPHOSPHATE HYDROLASE"/>
    <property type="match status" value="1"/>
</dbReference>
<reference evidence="3" key="1">
    <citation type="submission" date="2017-02" db="EMBL/GenBank/DDBJ databases">
        <authorList>
            <person name="Varghese N."/>
            <person name="Submissions S."/>
        </authorList>
    </citation>
    <scope>NUCLEOTIDE SEQUENCE [LARGE SCALE GENOMIC DNA]</scope>
    <source>
        <strain evidence="3">SM117</strain>
    </source>
</reference>
<dbReference type="InterPro" id="IPR025669">
    <property type="entry name" value="AAA_dom"/>
</dbReference>
<dbReference type="AlphaFoldDB" id="A0A1U6HW06"/>
<accession>A0A1U6HW06</accession>
<gene>
    <name evidence="2" type="ORF">SAMN06295987_103205</name>
</gene>
<dbReference type="EMBL" id="FVZE01000003">
    <property type="protein sequence ID" value="SLJ99967.1"/>
    <property type="molecule type" value="Genomic_DNA"/>
</dbReference>
<dbReference type="SUPFAM" id="SSF46955">
    <property type="entry name" value="Putative DNA-binding domain"/>
    <property type="match status" value="1"/>
</dbReference>
<dbReference type="PANTHER" id="PTHR13696:SF52">
    <property type="entry name" value="PARA FAMILY PROTEIN CT_582"/>
    <property type="match status" value="1"/>
</dbReference>
<dbReference type="Proteomes" id="UP000190989">
    <property type="component" value="Unassembled WGS sequence"/>
</dbReference>
<dbReference type="CDD" id="cd02042">
    <property type="entry name" value="ParAB_family"/>
    <property type="match status" value="1"/>
</dbReference>
<dbReference type="STRING" id="428990.SAMN06295987_103205"/>
<feature type="domain" description="AAA" evidence="1">
    <location>
        <begin position="125"/>
        <end position="284"/>
    </location>
</feature>
<dbReference type="Gene3D" id="3.40.50.300">
    <property type="entry name" value="P-loop containing nucleotide triphosphate hydrolases"/>
    <property type="match status" value="1"/>
</dbReference>
<dbReference type="Pfam" id="PF13614">
    <property type="entry name" value="AAA_31"/>
    <property type="match status" value="1"/>
</dbReference>
<dbReference type="InterPro" id="IPR009061">
    <property type="entry name" value="DNA-bd_dom_put_sf"/>
</dbReference>
<evidence type="ECO:0000259" key="1">
    <source>
        <dbReference type="Pfam" id="PF13614"/>
    </source>
</evidence>
<proteinExistence type="predicted"/>
<name>A0A1U6HW06_9SPHN</name>
<dbReference type="SUPFAM" id="SSF52540">
    <property type="entry name" value="P-loop containing nucleoside triphosphate hydrolases"/>
    <property type="match status" value="1"/>
</dbReference>
<dbReference type="InterPro" id="IPR027417">
    <property type="entry name" value="P-loop_NTPase"/>
</dbReference>
<sequence length="411" mass="45943">MRPQSHKLVYMATHPSLEIQADDLTNDGLGLLHRKALTILKRIRDGALDPETGHKVGPSYPISKAASLVGRTASAIREAERDGRLPPRDRTASGHRVQYTLQELDHMREVFGTRPWREPTDTPAIISVSNFKGGVGKSTIALHLAQHFAIRGYRVLFIDCDSQASSTMMFGYRPDVDLGEDDTLYGHFHNPELLGVRSIIRKTHFFGLDLIPANLKLYNLEYEIAGYLAQHQSFDIIDLIAQAIDSVVDDYDIVIMDPPPALGMVSMAVLQAANAMVIPMPPSVIDFASTVSFIDMARTTMHQLEKLGGRVKPAYNFIRLVGSRVDDSKSMHREILSMMRQVFGGSMINSVLKTSAEIDNASSRMKTVFELDRPVTSHEVHNRCVKFLGDVCHDIEQDVLRSWESRAEQFS</sequence>
<protein>
    <submittedName>
        <fullName evidence="2">Chromosome partitioning protein</fullName>
    </submittedName>
</protein>